<evidence type="ECO:0000313" key="1">
    <source>
        <dbReference type="EMBL" id="WXA96344.1"/>
    </source>
</evidence>
<dbReference type="Proteomes" id="UP001379533">
    <property type="component" value="Chromosome"/>
</dbReference>
<name>A0ABZ2KCM2_9BACT</name>
<dbReference type="RefSeq" id="WP_394846959.1">
    <property type="nucleotide sequence ID" value="NZ_CP089982.1"/>
</dbReference>
<dbReference type="Gene3D" id="3.40.50.1820">
    <property type="entry name" value="alpha/beta hydrolase"/>
    <property type="match status" value="2"/>
</dbReference>
<proteinExistence type="predicted"/>
<evidence type="ECO:0008006" key="3">
    <source>
        <dbReference type="Google" id="ProtNLM"/>
    </source>
</evidence>
<reference evidence="1 2" key="1">
    <citation type="submission" date="2021-12" db="EMBL/GenBank/DDBJ databases">
        <title>Discovery of the Pendulisporaceae a myxobacterial family with distinct sporulation behavior and unique specialized metabolism.</title>
        <authorList>
            <person name="Garcia R."/>
            <person name="Popoff A."/>
            <person name="Bader C.D."/>
            <person name="Loehr J."/>
            <person name="Walesch S."/>
            <person name="Walt C."/>
            <person name="Boldt J."/>
            <person name="Bunk B."/>
            <person name="Haeckl F.J.F.P.J."/>
            <person name="Gunesch A.P."/>
            <person name="Birkelbach J."/>
            <person name="Nuebel U."/>
            <person name="Pietschmann T."/>
            <person name="Bach T."/>
            <person name="Mueller R."/>
        </authorList>
    </citation>
    <scope>NUCLEOTIDE SEQUENCE [LARGE SCALE GENOMIC DNA]</scope>
    <source>
        <strain evidence="1 2">MSr12523</strain>
    </source>
</reference>
<sequence length="241" mass="25851">MRKWLGVLVVSLGVASTVDEGHVAVAAAHMIRITGYYRDPDVAKLPEVMSAAYARAREHDVELMPRDPIEFGDVQHAAGVLIFLHGFAGSFVLPCWEISRAAARANLATVCPSTGVNGDWWSASGERTLRATVAALRRRGVKSFYLAGLSNGGVGATLLAPRMRGTFKGLILLSGASASAANPGIPVLAVQGRRDTMMPASMVRAYTRRVGGKYVELDAGHFAMLLRAEETHHAVVSWLTR</sequence>
<gene>
    <name evidence="1" type="ORF">LZC95_05770</name>
</gene>
<dbReference type="SUPFAM" id="SSF53474">
    <property type="entry name" value="alpha/beta-Hydrolases"/>
    <property type="match status" value="1"/>
</dbReference>
<keyword evidence="2" id="KW-1185">Reference proteome</keyword>
<dbReference type="EMBL" id="CP089982">
    <property type="protein sequence ID" value="WXA96344.1"/>
    <property type="molecule type" value="Genomic_DNA"/>
</dbReference>
<accession>A0ABZ2KCM2</accession>
<evidence type="ECO:0000313" key="2">
    <source>
        <dbReference type="Proteomes" id="UP001379533"/>
    </source>
</evidence>
<dbReference type="InterPro" id="IPR029058">
    <property type="entry name" value="AB_hydrolase_fold"/>
</dbReference>
<protein>
    <recommendedName>
        <fullName evidence="3">AB hydrolase-1 domain-containing protein</fullName>
    </recommendedName>
</protein>
<organism evidence="1 2">
    <name type="scientific">Pendulispora brunnea</name>
    <dbReference type="NCBI Taxonomy" id="2905690"/>
    <lineage>
        <taxon>Bacteria</taxon>
        <taxon>Pseudomonadati</taxon>
        <taxon>Myxococcota</taxon>
        <taxon>Myxococcia</taxon>
        <taxon>Myxococcales</taxon>
        <taxon>Sorangiineae</taxon>
        <taxon>Pendulisporaceae</taxon>
        <taxon>Pendulispora</taxon>
    </lineage>
</organism>